<feature type="compositionally biased region" description="Polar residues" evidence="1">
    <location>
        <begin position="1"/>
        <end position="22"/>
    </location>
</feature>
<protein>
    <submittedName>
        <fullName evidence="3">GTPase-activating protein</fullName>
    </submittedName>
</protein>
<dbReference type="PANTHER" id="PTHR22957">
    <property type="entry name" value="TBC1 DOMAIN FAMILY MEMBER GTPASE-ACTIVATING PROTEIN"/>
    <property type="match status" value="1"/>
</dbReference>
<dbReference type="EMBL" id="VCAU01000020">
    <property type="protein sequence ID" value="KAF9891273.1"/>
    <property type="molecule type" value="Genomic_DNA"/>
</dbReference>
<dbReference type="FunFam" id="1.10.8.270:FF:000037">
    <property type="entry name" value="TBC1 domain family member 22A"/>
    <property type="match status" value="1"/>
</dbReference>
<evidence type="ECO:0000259" key="2">
    <source>
        <dbReference type="PROSITE" id="PS50086"/>
    </source>
</evidence>
<evidence type="ECO:0000256" key="1">
    <source>
        <dbReference type="SAM" id="MobiDB-lite"/>
    </source>
</evidence>
<evidence type="ECO:0000313" key="3">
    <source>
        <dbReference type="EMBL" id="KAF9891273.1"/>
    </source>
</evidence>
<organism evidence="3 4">
    <name type="scientific">Aspergillus nanangensis</name>
    <dbReference type="NCBI Taxonomy" id="2582783"/>
    <lineage>
        <taxon>Eukaryota</taxon>
        <taxon>Fungi</taxon>
        <taxon>Dikarya</taxon>
        <taxon>Ascomycota</taxon>
        <taxon>Pezizomycotina</taxon>
        <taxon>Eurotiomycetes</taxon>
        <taxon>Eurotiomycetidae</taxon>
        <taxon>Eurotiales</taxon>
        <taxon>Aspergillaceae</taxon>
        <taxon>Aspergillus</taxon>
        <taxon>Aspergillus subgen. Circumdati</taxon>
    </lineage>
</organism>
<feature type="compositionally biased region" description="Acidic residues" evidence="1">
    <location>
        <begin position="122"/>
        <end position="143"/>
    </location>
</feature>
<dbReference type="SUPFAM" id="SSF47923">
    <property type="entry name" value="Ypt/Rab-GAP domain of gyp1p"/>
    <property type="match status" value="2"/>
</dbReference>
<keyword evidence="4" id="KW-1185">Reference proteome</keyword>
<dbReference type="InterPro" id="IPR035969">
    <property type="entry name" value="Rab-GAP_TBC_sf"/>
</dbReference>
<feature type="compositionally biased region" description="Polar residues" evidence="1">
    <location>
        <begin position="101"/>
        <end position="120"/>
    </location>
</feature>
<evidence type="ECO:0000313" key="4">
    <source>
        <dbReference type="Proteomes" id="UP001194746"/>
    </source>
</evidence>
<dbReference type="Gene3D" id="1.10.472.80">
    <property type="entry name" value="Ypt/Rab-GAP domain of gyp1p, domain 3"/>
    <property type="match status" value="1"/>
</dbReference>
<feature type="region of interest" description="Disordered" evidence="1">
    <location>
        <begin position="1"/>
        <end position="156"/>
    </location>
</feature>
<accession>A0AAD4CT29</accession>
<proteinExistence type="predicted"/>
<reference evidence="3" key="1">
    <citation type="journal article" date="2019" name="Beilstein J. Org. Chem.">
        <title>Nanangenines: drimane sesquiterpenoids as the dominant metabolite cohort of a novel Australian fungus, Aspergillus nanangensis.</title>
        <authorList>
            <person name="Lacey H.J."/>
            <person name="Gilchrist C.L.M."/>
            <person name="Crombie A."/>
            <person name="Kalaitzis J.A."/>
            <person name="Vuong D."/>
            <person name="Rutledge P.J."/>
            <person name="Turner P."/>
            <person name="Pitt J.I."/>
            <person name="Lacey E."/>
            <person name="Chooi Y.H."/>
            <person name="Piggott A.M."/>
        </authorList>
    </citation>
    <scope>NUCLEOTIDE SEQUENCE</scope>
    <source>
        <strain evidence="3">MST-FP2251</strain>
    </source>
</reference>
<dbReference type="InterPro" id="IPR000195">
    <property type="entry name" value="Rab-GAP-TBC_dom"/>
</dbReference>
<dbReference type="FunFam" id="1.10.10.750:FF:000007">
    <property type="entry name" value="TBC1 domain family member"/>
    <property type="match status" value="1"/>
</dbReference>
<dbReference type="Pfam" id="PF00566">
    <property type="entry name" value="RabGAP-TBC"/>
    <property type="match status" value="1"/>
</dbReference>
<dbReference type="Gene3D" id="1.10.8.270">
    <property type="entry name" value="putative rabgap domain of human tbc1 domain family member 14 like domains"/>
    <property type="match status" value="1"/>
</dbReference>
<dbReference type="GO" id="GO:0005096">
    <property type="term" value="F:GTPase activator activity"/>
    <property type="evidence" value="ECO:0007669"/>
    <property type="project" value="TreeGrafter"/>
</dbReference>
<reference evidence="3" key="2">
    <citation type="submission" date="2020-02" db="EMBL/GenBank/DDBJ databases">
        <authorList>
            <person name="Gilchrist C.L.M."/>
            <person name="Chooi Y.-H."/>
        </authorList>
    </citation>
    <scope>NUCLEOTIDE SEQUENCE</scope>
    <source>
        <strain evidence="3">MST-FP2251</strain>
    </source>
</reference>
<feature type="domain" description="Rab-GAP TBC" evidence="2">
    <location>
        <begin position="284"/>
        <end position="523"/>
    </location>
</feature>
<dbReference type="Proteomes" id="UP001194746">
    <property type="component" value="Unassembled WGS sequence"/>
</dbReference>
<dbReference type="SMART" id="SM00164">
    <property type="entry name" value="TBC"/>
    <property type="match status" value="1"/>
</dbReference>
<dbReference type="AlphaFoldDB" id="A0AAD4CT29"/>
<dbReference type="GO" id="GO:0005794">
    <property type="term" value="C:Golgi apparatus"/>
    <property type="evidence" value="ECO:0007669"/>
    <property type="project" value="TreeGrafter"/>
</dbReference>
<feature type="compositionally biased region" description="Polar residues" evidence="1">
    <location>
        <begin position="41"/>
        <end position="53"/>
    </location>
</feature>
<sequence length="604" mass="68330">MAPKKAQQQEMVQLASHLQATENSERAGSPFWKSSPAPHSKGTSKPPDQNTVVGASYSHADILKGMSQQHPRPRTPPRSSSTNSHKVSPSPNRPAPWMTSPRASYSGIMSQSIDSFSRSSTGDDDDDEEEEDIVYDDDDEDEFGLPSLTSMRKKQTKKLDTFSSRNAHGGGFGNTTTSLGLALPNNNNRQRANSADIAEERGVPTMYPPARKGEGKILRPQYKDILRDPANALNLINHAPPPNNATPKEMDIYSSRITRINKFKRLLQTSTVPLTELRNLAWSGVPDEVRAMTWQLLLGYLPTNSERRISTLERKRKEYLDGVRQAFERSSTSGNPPASGAGRGRGLDEAIWHQISIDVPRTSPHIQLYSYEATQRSLERILYVWAIRHPASGYVQGINDLVTPFWQVFLGVYVTDLNVEEGMDPGQLPKSVLDAVEADSFWCLTKLLDGIQDNYIYAQPGIHRQVRALRDLTTRIDATLAKHLEGEGVEFMQFSFRWMNCLLMREMSVQNTIRMWDTYMAEEQGFSRFHLYVCAAFLVKWSDQLVKMDFQEIMMFLQALPTRDWTEKDIELLLSEAFIWQSLFQDSRAHLRPAGDRSPENGFQ</sequence>
<comment type="caution">
    <text evidence="3">The sequence shown here is derived from an EMBL/GenBank/DDBJ whole genome shotgun (WGS) entry which is preliminary data.</text>
</comment>
<dbReference type="PANTHER" id="PTHR22957:SF26">
    <property type="entry name" value="LD44506P"/>
    <property type="match status" value="1"/>
</dbReference>
<name>A0AAD4CT29_ASPNN</name>
<dbReference type="Gene3D" id="1.10.10.750">
    <property type="entry name" value="Ypt/Rab-GAP domain of gyp1p, domain 1"/>
    <property type="match status" value="1"/>
</dbReference>
<dbReference type="PROSITE" id="PS50086">
    <property type="entry name" value="TBC_RABGAP"/>
    <property type="match status" value="1"/>
</dbReference>
<dbReference type="FunFam" id="1.10.472.80:FF:000001">
    <property type="entry name" value="TBC1 domain family member 22B"/>
    <property type="match status" value="1"/>
</dbReference>
<gene>
    <name evidence="3" type="primary">GYP1</name>
    <name evidence="3" type="ORF">FE257_004837</name>
</gene>